<dbReference type="AlphaFoldDB" id="A0A834K199"/>
<accession>A0A834K199</accession>
<organism evidence="1 2">
    <name type="scientific">Vespula pensylvanica</name>
    <name type="common">Western yellow jacket</name>
    <name type="synonym">Wasp</name>
    <dbReference type="NCBI Taxonomy" id="30213"/>
    <lineage>
        <taxon>Eukaryota</taxon>
        <taxon>Metazoa</taxon>
        <taxon>Ecdysozoa</taxon>
        <taxon>Arthropoda</taxon>
        <taxon>Hexapoda</taxon>
        <taxon>Insecta</taxon>
        <taxon>Pterygota</taxon>
        <taxon>Neoptera</taxon>
        <taxon>Endopterygota</taxon>
        <taxon>Hymenoptera</taxon>
        <taxon>Apocrita</taxon>
        <taxon>Aculeata</taxon>
        <taxon>Vespoidea</taxon>
        <taxon>Vespidae</taxon>
        <taxon>Vespinae</taxon>
        <taxon>Vespula</taxon>
    </lineage>
</organism>
<keyword evidence="2" id="KW-1185">Reference proteome</keyword>
<evidence type="ECO:0000313" key="1">
    <source>
        <dbReference type="EMBL" id="KAF7398286.1"/>
    </source>
</evidence>
<protein>
    <submittedName>
        <fullName evidence="1">Uncharacterized protein</fullName>
    </submittedName>
</protein>
<proteinExistence type="predicted"/>
<comment type="caution">
    <text evidence="1">The sequence shown here is derived from an EMBL/GenBank/DDBJ whole genome shotgun (WGS) entry which is preliminary data.</text>
</comment>
<dbReference type="EMBL" id="JACSDY010000019">
    <property type="protein sequence ID" value="KAF7398286.1"/>
    <property type="molecule type" value="Genomic_DNA"/>
</dbReference>
<sequence>MKLMLEVEELPSNEFEGFKIVCENRNLAMYTSDELNSIGNLKMPCDIIRIETGHRNSFAMVLSKHNPFTNLINFQLQKFIDYGMINRLKYKSSKKKPCDMIKHQPQLFNEFSRADILGIWSLGENIENYRGYVRLRQHNERRYNLQSLMMKVVILKSSPFVNINKNGELD</sequence>
<reference evidence="1" key="1">
    <citation type="journal article" date="2020" name="G3 (Bethesda)">
        <title>High-Quality Assemblies for Three Invasive Social Wasps from the &lt;i&gt;Vespula&lt;/i&gt; Genus.</title>
        <authorList>
            <person name="Harrop T.W.R."/>
            <person name="Guhlin J."/>
            <person name="McLaughlin G.M."/>
            <person name="Permina E."/>
            <person name="Stockwell P."/>
            <person name="Gilligan J."/>
            <person name="Le Lec M.F."/>
            <person name="Gruber M.A.M."/>
            <person name="Quinn O."/>
            <person name="Lovegrove M."/>
            <person name="Duncan E.J."/>
            <person name="Remnant E.J."/>
            <person name="Van Eeckhoven J."/>
            <person name="Graham B."/>
            <person name="Knapp R.A."/>
            <person name="Langford K.W."/>
            <person name="Kronenberg Z."/>
            <person name="Press M.O."/>
            <person name="Eacker S.M."/>
            <person name="Wilson-Rankin E.E."/>
            <person name="Purcell J."/>
            <person name="Lester P.J."/>
            <person name="Dearden P.K."/>
        </authorList>
    </citation>
    <scope>NUCLEOTIDE SEQUENCE</scope>
    <source>
        <strain evidence="1">Volc-1</strain>
    </source>
</reference>
<name>A0A834K199_VESPE</name>
<dbReference type="Proteomes" id="UP000600918">
    <property type="component" value="Unassembled WGS sequence"/>
</dbReference>
<evidence type="ECO:0000313" key="2">
    <source>
        <dbReference type="Proteomes" id="UP000600918"/>
    </source>
</evidence>
<gene>
    <name evidence="1" type="ORF">H0235_016294</name>
</gene>